<organism evidence="3 4">
    <name type="scientific">Ensifer adhaerens</name>
    <name type="common">Sinorhizobium morelense</name>
    <dbReference type="NCBI Taxonomy" id="106592"/>
    <lineage>
        <taxon>Bacteria</taxon>
        <taxon>Pseudomonadati</taxon>
        <taxon>Pseudomonadota</taxon>
        <taxon>Alphaproteobacteria</taxon>
        <taxon>Hyphomicrobiales</taxon>
        <taxon>Rhizobiaceae</taxon>
        <taxon>Sinorhizobium/Ensifer group</taxon>
        <taxon>Ensifer</taxon>
    </lineage>
</organism>
<accession>A0ABY8HJV1</accession>
<evidence type="ECO:0000256" key="2">
    <source>
        <dbReference type="SAM" id="Phobius"/>
    </source>
</evidence>
<sequence length="65" mass="6915">MGTMKTKHYVLQIFRAAFTDRLVLIIVVLMIASLFTVLPIKSCSNPTASGGGGTTERSVPVSMTG</sequence>
<proteinExistence type="predicted"/>
<feature type="compositionally biased region" description="Polar residues" evidence="1">
    <location>
        <begin position="55"/>
        <end position="65"/>
    </location>
</feature>
<keyword evidence="4" id="KW-1185">Reference proteome</keyword>
<feature type="transmembrane region" description="Helical" evidence="2">
    <location>
        <begin position="21"/>
        <end position="40"/>
    </location>
</feature>
<reference evidence="3 4" key="1">
    <citation type="submission" date="2023-03" db="EMBL/GenBank/DDBJ databases">
        <title>Comparative genome and transcriptome analysis combination mining strategies for increasing vitamin B12 production of Ensifer adhaerens strain.</title>
        <authorList>
            <person name="Yongheng L."/>
        </authorList>
    </citation>
    <scope>NUCLEOTIDE SEQUENCE [LARGE SCALE GENOMIC DNA]</scope>
    <source>
        <strain evidence="3 4">Casida A-T305</strain>
    </source>
</reference>
<dbReference type="EMBL" id="CP121308">
    <property type="protein sequence ID" value="WFP92419.1"/>
    <property type="molecule type" value="Genomic_DNA"/>
</dbReference>
<keyword evidence="2" id="KW-0472">Membrane</keyword>
<dbReference type="Proteomes" id="UP001214094">
    <property type="component" value="Chromosome"/>
</dbReference>
<keyword evidence="2" id="KW-0812">Transmembrane</keyword>
<evidence type="ECO:0000313" key="4">
    <source>
        <dbReference type="Proteomes" id="UP001214094"/>
    </source>
</evidence>
<name>A0ABY8HJV1_ENSAD</name>
<dbReference type="GeneID" id="29520306"/>
<keyword evidence="2" id="KW-1133">Transmembrane helix</keyword>
<gene>
    <name evidence="3" type="ORF">P4B07_08700</name>
</gene>
<dbReference type="RefSeq" id="WP_064816996.1">
    <property type="nucleotide sequence ID" value="NZ_CP015880.1"/>
</dbReference>
<evidence type="ECO:0000313" key="3">
    <source>
        <dbReference type="EMBL" id="WFP92419.1"/>
    </source>
</evidence>
<protein>
    <submittedName>
        <fullName evidence="3">Uncharacterized protein</fullName>
    </submittedName>
</protein>
<evidence type="ECO:0000256" key="1">
    <source>
        <dbReference type="SAM" id="MobiDB-lite"/>
    </source>
</evidence>
<feature type="region of interest" description="Disordered" evidence="1">
    <location>
        <begin position="42"/>
        <end position="65"/>
    </location>
</feature>